<dbReference type="InterPro" id="IPR050237">
    <property type="entry name" value="ATP-dep_AMP-bd_enzyme"/>
</dbReference>
<evidence type="ECO:0000313" key="5">
    <source>
        <dbReference type="EMBL" id="MBJ3778758.1"/>
    </source>
</evidence>
<dbReference type="Gene3D" id="2.30.38.10">
    <property type="entry name" value="Luciferase, Domain 3"/>
    <property type="match status" value="1"/>
</dbReference>
<keyword evidence="2" id="KW-0436">Ligase</keyword>
<feature type="domain" description="AMP-dependent synthetase/ligase" evidence="3">
    <location>
        <begin position="31"/>
        <end position="394"/>
    </location>
</feature>
<evidence type="ECO:0000259" key="3">
    <source>
        <dbReference type="Pfam" id="PF00501"/>
    </source>
</evidence>
<dbReference type="PANTHER" id="PTHR43767:SF10">
    <property type="entry name" value="SURFACTIN SYNTHASE SUBUNIT 1"/>
    <property type="match status" value="1"/>
</dbReference>
<comment type="pathway">
    <text evidence="1">Siderophore biosynthesis.</text>
</comment>
<dbReference type="InterPro" id="IPR025110">
    <property type="entry name" value="AMP-bd_C"/>
</dbReference>
<dbReference type="InterPro" id="IPR020845">
    <property type="entry name" value="AMP-binding_CS"/>
</dbReference>
<dbReference type="InterPro" id="IPR045851">
    <property type="entry name" value="AMP-bd_C_sf"/>
</dbReference>
<proteinExistence type="predicted"/>
<dbReference type="AlphaFoldDB" id="A0A934ILL6"/>
<evidence type="ECO:0000256" key="1">
    <source>
        <dbReference type="ARBA" id="ARBA00004924"/>
    </source>
</evidence>
<name>A0A934ILL6_9HYPH</name>
<organism evidence="5 6">
    <name type="scientific">Acuticoccus mangrovi</name>
    <dbReference type="NCBI Taxonomy" id="2796142"/>
    <lineage>
        <taxon>Bacteria</taxon>
        <taxon>Pseudomonadati</taxon>
        <taxon>Pseudomonadota</taxon>
        <taxon>Alphaproteobacteria</taxon>
        <taxon>Hyphomicrobiales</taxon>
        <taxon>Amorphaceae</taxon>
        <taxon>Acuticoccus</taxon>
    </lineage>
</organism>
<dbReference type="PROSITE" id="PS00455">
    <property type="entry name" value="AMP_BINDING"/>
    <property type="match status" value="1"/>
</dbReference>
<dbReference type="InterPro" id="IPR000873">
    <property type="entry name" value="AMP-dep_synth/lig_dom"/>
</dbReference>
<dbReference type="Proteomes" id="UP000609531">
    <property type="component" value="Unassembled WGS sequence"/>
</dbReference>
<evidence type="ECO:0000313" key="6">
    <source>
        <dbReference type="Proteomes" id="UP000609531"/>
    </source>
</evidence>
<dbReference type="SUPFAM" id="SSF56801">
    <property type="entry name" value="Acetyl-CoA synthetase-like"/>
    <property type="match status" value="1"/>
</dbReference>
<sequence>MIPAVQPFPEAFAQRYREAGYWRGETFPALLRRQAEARGEAIAVVDGERRWSYRELARRAEAHAAGFAALGLRPGERVLVQLGNVAEFLSVVFGLFRAGLVPVFALPAHRHAEIVHLARRAEAAAYIASDFYGGFDYRPLARQLRSAAPTVREVVIVGEAEEFLALEACVGEPDGLPGDPDPASVAFMQISGGSTGLPKLIPRTHDDYIYSFRGSNAICGVTAASVYLVALPAAHNFPMSSPGYMGTLHAGGRVVMAPAPSPETAFPLIAREGVTITGLVPPLALLWIDAAATRRDALASLEVLLVGGAKLIPEVARRIGPALGCRLQQVFGMAEGLVNYTRHDDPEAVILTTQGRPISPHDEVLIVDDADRPVAAGTPGHLLARGPYTIRAYHNDPEANRRAFTADGFYRTGDIVRLAAGGSIEVLGRANDQINRAGEKVSAEEVENHLLAHPDVFDAAVVSVPDDRLGERSCAFVIAREREPKPAALRRFLRERGIAFFKIPDEIVLVPAFETTGVGKVSRKALRARLRQDYLARQKDPVT</sequence>
<dbReference type="PANTHER" id="PTHR43767">
    <property type="entry name" value="LONG-CHAIN-FATTY-ACID--COA LIGASE"/>
    <property type="match status" value="1"/>
</dbReference>
<evidence type="ECO:0000259" key="4">
    <source>
        <dbReference type="Pfam" id="PF13193"/>
    </source>
</evidence>
<dbReference type="EMBL" id="JAEKJA010000038">
    <property type="protein sequence ID" value="MBJ3778758.1"/>
    <property type="molecule type" value="Genomic_DNA"/>
</dbReference>
<evidence type="ECO:0000256" key="2">
    <source>
        <dbReference type="ARBA" id="ARBA00022598"/>
    </source>
</evidence>
<dbReference type="RefSeq" id="WP_198884659.1">
    <property type="nucleotide sequence ID" value="NZ_JAEKJA010000038.1"/>
</dbReference>
<comment type="caution">
    <text evidence="5">The sequence shown here is derived from an EMBL/GenBank/DDBJ whole genome shotgun (WGS) entry which is preliminary data.</text>
</comment>
<reference evidence="5" key="1">
    <citation type="submission" date="2020-12" db="EMBL/GenBank/DDBJ databases">
        <title>Bacterial taxonomy.</title>
        <authorList>
            <person name="Pan X."/>
        </authorList>
    </citation>
    <scope>NUCLEOTIDE SEQUENCE</scope>
    <source>
        <strain evidence="5">B2012</strain>
    </source>
</reference>
<dbReference type="FunFam" id="2.30.38.10:FF:000003">
    <property type="entry name" value="Vibriobactin-specific 2,3-dihydroxybenzoate-AMP ligase"/>
    <property type="match status" value="1"/>
</dbReference>
<keyword evidence="6" id="KW-1185">Reference proteome</keyword>
<dbReference type="GO" id="GO:0016877">
    <property type="term" value="F:ligase activity, forming carbon-sulfur bonds"/>
    <property type="evidence" value="ECO:0007669"/>
    <property type="project" value="UniProtKB-ARBA"/>
</dbReference>
<dbReference type="Gene3D" id="3.40.50.980">
    <property type="match status" value="2"/>
</dbReference>
<feature type="domain" description="AMP-binding enzyme C-terminal" evidence="4">
    <location>
        <begin position="445"/>
        <end position="520"/>
    </location>
</feature>
<protein>
    <submittedName>
        <fullName evidence="5">AMP-binding protein</fullName>
    </submittedName>
</protein>
<gene>
    <name evidence="5" type="ORF">JCR33_23865</name>
</gene>
<dbReference type="Pfam" id="PF13193">
    <property type="entry name" value="AMP-binding_C"/>
    <property type="match status" value="1"/>
</dbReference>
<dbReference type="Pfam" id="PF00501">
    <property type="entry name" value="AMP-binding"/>
    <property type="match status" value="1"/>
</dbReference>
<dbReference type="CDD" id="cd05920">
    <property type="entry name" value="23DHB-AMP_lg"/>
    <property type="match status" value="1"/>
</dbReference>
<dbReference type="Gene3D" id="3.30.300.30">
    <property type="match status" value="1"/>
</dbReference>
<accession>A0A934ILL6</accession>